<sequence>MADVARPDAVTSEIIHYMRDMISSGQWPVGSKIPSENQLRKRLKVSRTSLRSAIMQLAALNVLKARQGIGTFVIGPLHDETMFEESGKSLAAKKEIVQILEFLKIVAPTAIYIEMSKFNKCFKGLERQLVAALDEQRELAVHDRSKFMQSCFNFHKIIFNGIVNEFVKDSVLEAIRRLQLALSTLQPTISSQVILTLHQKLIFAIVQEDPKLARRVLKKLYTYLTAHDYLRNLARTPRMSSAERATSAPPVIRTDISSVPVPKIGANATAAYAAATTATSSAATTSALGGAASGAASAAAQAGAVPAKRKRGRPRKNPLPEQATVSGGAASAVSGGVSPLAARAAE</sequence>
<dbReference type="InterPro" id="IPR008920">
    <property type="entry name" value="TF_FadR/GntR_C"/>
</dbReference>
<evidence type="ECO:0000313" key="7">
    <source>
        <dbReference type="Proteomes" id="UP000733611"/>
    </source>
</evidence>
<reference evidence="6" key="1">
    <citation type="journal article" date="2021" name="PeerJ">
        <title>Extensive microbial diversity within the chicken gut microbiome revealed by metagenomics and culture.</title>
        <authorList>
            <person name="Gilroy R."/>
            <person name="Ravi A."/>
            <person name="Getino M."/>
            <person name="Pursley I."/>
            <person name="Horton D.L."/>
            <person name="Alikhan N.F."/>
            <person name="Baker D."/>
            <person name="Gharbi K."/>
            <person name="Hall N."/>
            <person name="Watson M."/>
            <person name="Adriaenssens E.M."/>
            <person name="Foster-Nyarko E."/>
            <person name="Jarju S."/>
            <person name="Secka A."/>
            <person name="Antonio M."/>
            <person name="Oren A."/>
            <person name="Chaudhuri R.R."/>
            <person name="La Ragione R."/>
            <person name="Hildebrand F."/>
            <person name="Pallen M.J."/>
        </authorList>
    </citation>
    <scope>NUCLEOTIDE SEQUENCE</scope>
    <source>
        <strain evidence="6">378</strain>
    </source>
</reference>
<evidence type="ECO:0000313" key="6">
    <source>
        <dbReference type="EMBL" id="MBU3845251.1"/>
    </source>
</evidence>
<dbReference type="AlphaFoldDB" id="A0A948THY6"/>
<dbReference type="InterPro" id="IPR011711">
    <property type="entry name" value="GntR_C"/>
</dbReference>
<dbReference type="PRINTS" id="PR00035">
    <property type="entry name" value="HTHGNTR"/>
</dbReference>
<evidence type="ECO:0000259" key="5">
    <source>
        <dbReference type="PROSITE" id="PS50949"/>
    </source>
</evidence>
<comment type="caution">
    <text evidence="6">The sequence shown here is derived from an EMBL/GenBank/DDBJ whole genome shotgun (WGS) entry which is preliminary data.</text>
</comment>
<dbReference type="Pfam" id="PF00392">
    <property type="entry name" value="GntR"/>
    <property type="match status" value="1"/>
</dbReference>
<keyword evidence="1" id="KW-0805">Transcription regulation</keyword>
<feature type="compositionally biased region" description="Low complexity" evidence="4">
    <location>
        <begin position="325"/>
        <end position="338"/>
    </location>
</feature>
<dbReference type="CDD" id="cd07377">
    <property type="entry name" value="WHTH_GntR"/>
    <property type="match status" value="1"/>
</dbReference>
<feature type="region of interest" description="Disordered" evidence="4">
    <location>
        <begin position="302"/>
        <end position="346"/>
    </location>
</feature>
<feature type="domain" description="HTH gntR-type" evidence="5">
    <location>
        <begin position="8"/>
        <end position="76"/>
    </location>
</feature>
<name>A0A948THY6_9GAMM</name>
<gene>
    <name evidence="6" type="ORF">H9847_10395</name>
</gene>
<keyword evidence="2" id="KW-0238">DNA-binding</keyword>
<dbReference type="InterPro" id="IPR036388">
    <property type="entry name" value="WH-like_DNA-bd_sf"/>
</dbReference>
<protein>
    <submittedName>
        <fullName evidence="6">GntR family transcriptional regulator</fullName>
    </submittedName>
</protein>
<organism evidence="6 7">
    <name type="scientific">Candidatus Anaerobiospirillum pullicola</name>
    <dbReference type="NCBI Taxonomy" id="2838451"/>
    <lineage>
        <taxon>Bacteria</taxon>
        <taxon>Pseudomonadati</taxon>
        <taxon>Pseudomonadota</taxon>
        <taxon>Gammaproteobacteria</taxon>
        <taxon>Aeromonadales</taxon>
        <taxon>Succinivibrionaceae</taxon>
        <taxon>Anaerobiospirillum</taxon>
    </lineage>
</organism>
<dbReference type="Gene3D" id="1.10.10.10">
    <property type="entry name" value="Winged helix-like DNA-binding domain superfamily/Winged helix DNA-binding domain"/>
    <property type="match status" value="1"/>
</dbReference>
<feature type="compositionally biased region" description="Basic residues" evidence="4">
    <location>
        <begin position="307"/>
        <end position="316"/>
    </location>
</feature>
<keyword evidence="3" id="KW-0804">Transcription</keyword>
<dbReference type="PANTHER" id="PTHR43537:SF5">
    <property type="entry name" value="UXU OPERON TRANSCRIPTIONAL REGULATOR"/>
    <property type="match status" value="1"/>
</dbReference>
<evidence type="ECO:0000256" key="2">
    <source>
        <dbReference type="ARBA" id="ARBA00023125"/>
    </source>
</evidence>
<dbReference type="EMBL" id="JAHLFE010000214">
    <property type="protein sequence ID" value="MBU3845251.1"/>
    <property type="molecule type" value="Genomic_DNA"/>
</dbReference>
<dbReference type="InterPro" id="IPR036390">
    <property type="entry name" value="WH_DNA-bd_sf"/>
</dbReference>
<dbReference type="InterPro" id="IPR000524">
    <property type="entry name" value="Tscrpt_reg_HTH_GntR"/>
</dbReference>
<dbReference type="GO" id="GO:0003677">
    <property type="term" value="F:DNA binding"/>
    <property type="evidence" value="ECO:0007669"/>
    <property type="project" value="UniProtKB-KW"/>
</dbReference>
<dbReference type="GO" id="GO:0003700">
    <property type="term" value="F:DNA-binding transcription factor activity"/>
    <property type="evidence" value="ECO:0007669"/>
    <property type="project" value="InterPro"/>
</dbReference>
<evidence type="ECO:0000256" key="3">
    <source>
        <dbReference type="ARBA" id="ARBA00023163"/>
    </source>
</evidence>
<dbReference type="PANTHER" id="PTHR43537">
    <property type="entry name" value="TRANSCRIPTIONAL REGULATOR, GNTR FAMILY"/>
    <property type="match status" value="1"/>
</dbReference>
<dbReference type="SUPFAM" id="SSF46785">
    <property type="entry name" value="Winged helix' DNA-binding domain"/>
    <property type="match status" value="1"/>
</dbReference>
<dbReference type="PROSITE" id="PS50949">
    <property type="entry name" value="HTH_GNTR"/>
    <property type="match status" value="1"/>
</dbReference>
<evidence type="ECO:0000256" key="1">
    <source>
        <dbReference type="ARBA" id="ARBA00023015"/>
    </source>
</evidence>
<dbReference type="SMART" id="SM00345">
    <property type="entry name" value="HTH_GNTR"/>
    <property type="match status" value="1"/>
</dbReference>
<dbReference type="Pfam" id="PF07729">
    <property type="entry name" value="FCD"/>
    <property type="match status" value="1"/>
</dbReference>
<evidence type="ECO:0000256" key="4">
    <source>
        <dbReference type="SAM" id="MobiDB-lite"/>
    </source>
</evidence>
<accession>A0A948THY6</accession>
<proteinExistence type="predicted"/>
<dbReference type="Proteomes" id="UP000733611">
    <property type="component" value="Unassembled WGS sequence"/>
</dbReference>
<reference evidence="6" key="2">
    <citation type="submission" date="2021-04" db="EMBL/GenBank/DDBJ databases">
        <authorList>
            <person name="Gilroy R."/>
        </authorList>
    </citation>
    <scope>NUCLEOTIDE SEQUENCE</scope>
    <source>
        <strain evidence="6">378</strain>
    </source>
</reference>
<dbReference type="SUPFAM" id="SSF48008">
    <property type="entry name" value="GntR ligand-binding domain-like"/>
    <property type="match status" value="1"/>
</dbReference>
<dbReference type="Gene3D" id="1.20.120.530">
    <property type="entry name" value="GntR ligand-binding domain-like"/>
    <property type="match status" value="1"/>
</dbReference>